<dbReference type="WBParaSite" id="Gr19_v10_g2992.t1">
    <property type="protein sequence ID" value="Gr19_v10_g2992.t1"/>
    <property type="gene ID" value="Gr19_v10_g2992"/>
</dbReference>
<dbReference type="AlphaFoldDB" id="A0A914HRB1"/>
<sequence>MDNNIGKELQQLSARVKRLEFELEQQMTFQRSVSSAASSVSFEKVDGHTENENVSEVNADDCELRNAEEKSTDFAQQESEMSTSSVMSDGSAKFEGEFETGSEQPEPSISSLGEIEKLLLIQPKNRWNGTDCHESIFIVGPDCLKVQRGEHKSRSSVRAELLVPRHTCGIFYFEVKIVKMSSTSGLAIGLAPKSMPLEGECVGILKNSYAYENGYLWGHFVHGDGTDHYKGAPRIQIKDSHFRTGDVVGCGLDLATRQIIYTKNKERLDTSNLLVNQTDLYPCVSMTSPGETIEANFGPNFEYNIAKECLTGHAVSMDAQIDENKNFASECASQNLFLICPKNRWNLSDCHSGLCIRPDCLTVFRHVSCSGTLAVRAEMMIPRHHCGVFYFEVTVQKMSELCRFGLMPKSVPLNNAYTSFSYKSDGTFWGHNVTGCQFVDGWPYVTNKKHKFGVGDVVGCGLNMATRQMIYTLNGERLDTTDLLVRQVDLYPFISLKDAADRVKANFGPQFKFNLSKEYLRNKD</sequence>
<dbReference type="Proteomes" id="UP000887572">
    <property type="component" value="Unplaced"/>
</dbReference>
<evidence type="ECO:0000259" key="2">
    <source>
        <dbReference type="PROSITE" id="PS50188"/>
    </source>
</evidence>
<keyword evidence="3" id="KW-1185">Reference proteome</keyword>
<evidence type="ECO:0000313" key="3">
    <source>
        <dbReference type="Proteomes" id="UP000887572"/>
    </source>
</evidence>
<dbReference type="InterPro" id="IPR050618">
    <property type="entry name" value="Ubq-SigPath_Reg"/>
</dbReference>
<feature type="compositionally biased region" description="Polar residues" evidence="1">
    <location>
        <begin position="73"/>
        <end position="88"/>
    </location>
</feature>
<dbReference type="CDD" id="cd12885">
    <property type="entry name" value="SPRY_RanBP_like"/>
    <property type="match status" value="2"/>
</dbReference>
<reference evidence="4" key="1">
    <citation type="submission" date="2022-11" db="UniProtKB">
        <authorList>
            <consortium name="WormBaseParasite"/>
        </authorList>
    </citation>
    <scope>IDENTIFICATION</scope>
</reference>
<evidence type="ECO:0000313" key="4">
    <source>
        <dbReference type="WBParaSite" id="Gr19_v10_g2992.t1"/>
    </source>
</evidence>
<dbReference type="PROSITE" id="PS50188">
    <property type="entry name" value="B302_SPRY"/>
    <property type="match status" value="2"/>
</dbReference>
<dbReference type="InterPro" id="IPR001870">
    <property type="entry name" value="B30.2/SPRY"/>
</dbReference>
<dbReference type="Gene3D" id="2.60.120.920">
    <property type="match status" value="2"/>
</dbReference>
<evidence type="ECO:0000256" key="1">
    <source>
        <dbReference type="SAM" id="MobiDB-lite"/>
    </source>
</evidence>
<name>A0A914HRB1_GLORO</name>
<dbReference type="InterPro" id="IPR043136">
    <property type="entry name" value="B30.2/SPRY_sf"/>
</dbReference>
<dbReference type="PANTHER" id="PTHR12864">
    <property type="entry name" value="RAN BINDING PROTEIN 9-RELATED"/>
    <property type="match status" value="1"/>
</dbReference>
<feature type="domain" description="B30.2/SPRY" evidence="2">
    <location>
        <begin position="105"/>
        <end position="302"/>
    </location>
</feature>
<dbReference type="SUPFAM" id="SSF49899">
    <property type="entry name" value="Concanavalin A-like lectins/glucanases"/>
    <property type="match status" value="2"/>
</dbReference>
<dbReference type="InterPro" id="IPR044736">
    <property type="entry name" value="Gid1/RanBPM/SPLA_SPRY"/>
</dbReference>
<dbReference type="Pfam" id="PF00622">
    <property type="entry name" value="SPRY"/>
    <property type="match status" value="2"/>
</dbReference>
<proteinExistence type="predicted"/>
<dbReference type="SMART" id="SM00449">
    <property type="entry name" value="SPRY"/>
    <property type="match status" value="2"/>
</dbReference>
<dbReference type="InterPro" id="IPR003877">
    <property type="entry name" value="SPRY_dom"/>
</dbReference>
<organism evidence="3 4">
    <name type="scientific">Globodera rostochiensis</name>
    <name type="common">Golden nematode worm</name>
    <name type="synonym">Heterodera rostochiensis</name>
    <dbReference type="NCBI Taxonomy" id="31243"/>
    <lineage>
        <taxon>Eukaryota</taxon>
        <taxon>Metazoa</taxon>
        <taxon>Ecdysozoa</taxon>
        <taxon>Nematoda</taxon>
        <taxon>Chromadorea</taxon>
        <taxon>Rhabditida</taxon>
        <taxon>Tylenchina</taxon>
        <taxon>Tylenchomorpha</taxon>
        <taxon>Tylenchoidea</taxon>
        <taxon>Heteroderidae</taxon>
        <taxon>Heteroderinae</taxon>
        <taxon>Globodera</taxon>
    </lineage>
</organism>
<feature type="domain" description="B30.2/SPRY" evidence="2">
    <location>
        <begin position="322"/>
        <end position="512"/>
    </location>
</feature>
<protein>
    <submittedName>
        <fullName evidence="4">B30.2/SPRY domain-containing protein</fullName>
    </submittedName>
</protein>
<feature type="compositionally biased region" description="Basic and acidic residues" evidence="1">
    <location>
        <begin position="62"/>
        <end position="72"/>
    </location>
</feature>
<feature type="region of interest" description="Disordered" evidence="1">
    <location>
        <begin position="44"/>
        <end position="89"/>
    </location>
</feature>
<dbReference type="InterPro" id="IPR013320">
    <property type="entry name" value="ConA-like_dom_sf"/>
</dbReference>
<accession>A0A914HRB1</accession>